<protein>
    <recommendedName>
        <fullName evidence="3">glycerol kinase</fullName>
        <ecNumber evidence="3">2.7.1.30</ecNumber>
    </recommendedName>
    <alternativeName>
        <fullName evidence="9">ATP:glycerol 3-phosphotransferase</fullName>
    </alternativeName>
</protein>
<dbReference type="PROSITE" id="PS00933">
    <property type="entry name" value="FGGY_KINASES_1"/>
    <property type="match status" value="1"/>
</dbReference>
<dbReference type="NCBIfam" id="NF000756">
    <property type="entry name" value="PRK00047.1"/>
    <property type="match status" value="1"/>
</dbReference>
<dbReference type="GO" id="GO:0005524">
    <property type="term" value="F:ATP binding"/>
    <property type="evidence" value="ECO:0007669"/>
    <property type="project" value="UniProtKB-KW"/>
</dbReference>
<comment type="pathway">
    <text evidence="1">Polyol metabolism; glycerol degradation via glycerol kinase pathway; sn-glycerol 3-phosphate from glycerol: step 1/1.</text>
</comment>
<evidence type="ECO:0000256" key="8">
    <source>
        <dbReference type="ARBA" id="ARBA00022840"/>
    </source>
</evidence>
<proteinExistence type="inferred from homology"/>
<evidence type="ECO:0000256" key="4">
    <source>
        <dbReference type="ARBA" id="ARBA00022679"/>
    </source>
</evidence>
<dbReference type="GO" id="GO:0006641">
    <property type="term" value="P:triglyceride metabolic process"/>
    <property type="evidence" value="ECO:0007669"/>
    <property type="project" value="TreeGrafter"/>
</dbReference>
<accession>A0A0H5QNA4</accession>
<keyword evidence="7" id="KW-0319">Glycerol metabolism</keyword>
<keyword evidence="11" id="KW-0472">Membrane</keyword>
<evidence type="ECO:0000256" key="11">
    <source>
        <dbReference type="SAM" id="Phobius"/>
    </source>
</evidence>
<dbReference type="PANTHER" id="PTHR10196">
    <property type="entry name" value="SUGAR KINASE"/>
    <property type="match status" value="1"/>
</dbReference>
<dbReference type="GO" id="GO:0046167">
    <property type="term" value="P:glycerol-3-phosphate biosynthetic process"/>
    <property type="evidence" value="ECO:0007669"/>
    <property type="project" value="TreeGrafter"/>
</dbReference>
<comment type="similarity">
    <text evidence="2 10">Belongs to the FGGY kinase family.</text>
</comment>
<sequence length="544" mass="58775">MSSTGNDRLVAAIDQGTSSTRCVLFNNIGEVVASHQKNVNIISHRSGWAEHDPLNTLSTVKECMQMVMNGRSRMEIACVGVTNQRETVVVWDKTTGQPLYNAILWLDDRTTGICTRLSRHVDGINRFRHICGLPISSYFSATKLIWLIENVDSVRTAVNNGNCFVGTMDSWIIWNLTGGPTKGVHITDVTNASRTMLMDIRTLRWSSETCSQMGIPESCLPNIVSNSEIVGHVDAGTALDGVPISGCLGDQHAAMIGQLCFEKGSVKTTYGTGAFMLLNTGSNIVVSQHGLLSTITAKLGPNEPVVYALEGSIAYAGALVNWLRDNFGLLTNAADISTLAGSVEDNGGVYFVPAFGGLFAPHWSDSARGIIIGLSQHTEKGHIARAALESICFSVKEVLAAMEIDSKCAIKTLRVDGGMTSSDTLMQMQAEVLRSRIERPNMLEATALGAAIAAGLSVGYWSSISDVKQKCQFAYSSFEPQLTSGGNYDEAFYQYQRAIKRSIGWLEDTAHKGESSINWGWAMLGTLSVGSAMIGAIIMRYISK</sequence>
<dbReference type="NCBIfam" id="TIGR01311">
    <property type="entry name" value="glycerol_kin"/>
    <property type="match status" value="1"/>
</dbReference>
<evidence type="ECO:0000256" key="6">
    <source>
        <dbReference type="ARBA" id="ARBA00022777"/>
    </source>
</evidence>
<evidence type="ECO:0000256" key="1">
    <source>
        <dbReference type="ARBA" id="ARBA00005190"/>
    </source>
</evidence>
<dbReference type="PIRSF" id="PIRSF000538">
    <property type="entry name" value="GlpK"/>
    <property type="match status" value="1"/>
</dbReference>
<dbReference type="InterPro" id="IPR018484">
    <property type="entry name" value="FGGY_N"/>
</dbReference>
<dbReference type="InterPro" id="IPR042018">
    <property type="entry name" value="GK1-3_metazoan-type"/>
</dbReference>
<dbReference type="PANTHER" id="PTHR10196:SF69">
    <property type="entry name" value="GLYCEROL KINASE"/>
    <property type="match status" value="1"/>
</dbReference>
<dbReference type="InterPro" id="IPR018485">
    <property type="entry name" value="FGGY_C"/>
</dbReference>
<dbReference type="InterPro" id="IPR043129">
    <property type="entry name" value="ATPase_NBD"/>
</dbReference>
<evidence type="ECO:0000256" key="9">
    <source>
        <dbReference type="ARBA" id="ARBA00043149"/>
    </source>
</evidence>
<keyword evidence="4 10" id="KW-0808">Transferase</keyword>
<dbReference type="Pfam" id="PF00370">
    <property type="entry name" value="FGGY_N"/>
    <property type="match status" value="1"/>
</dbReference>
<feature type="transmembrane region" description="Helical" evidence="11">
    <location>
        <begin position="519"/>
        <end position="542"/>
    </location>
</feature>
<keyword evidence="11" id="KW-1133">Transmembrane helix</keyword>
<dbReference type="SUPFAM" id="SSF53067">
    <property type="entry name" value="Actin-like ATPase domain"/>
    <property type="match status" value="2"/>
</dbReference>
<evidence type="ECO:0000256" key="2">
    <source>
        <dbReference type="ARBA" id="ARBA00009156"/>
    </source>
</evidence>
<dbReference type="InterPro" id="IPR000577">
    <property type="entry name" value="Carb_kinase_FGGY"/>
</dbReference>
<dbReference type="InterPro" id="IPR005999">
    <property type="entry name" value="Glycerol_kin"/>
</dbReference>
<dbReference type="UniPathway" id="UPA00618">
    <property type="reaction ID" value="UER00672"/>
</dbReference>
<dbReference type="Pfam" id="PF02782">
    <property type="entry name" value="FGGY_C"/>
    <property type="match status" value="1"/>
</dbReference>
<evidence type="ECO:0000259" key="13">
    <source>
        <dbReference type="Pfam" id="PF02782"/>
    </source>
</evidence>
<name>A0A0H5QNA4_9EUKA</name>
<dbReference type="FunFam" id="3.30.420.40:FF:000086">
    <property type="entry name" value="Glycerol kinase"/>
    <property type="match status" value="1"/>
</dbReference>
<dbReference type="GO" id="GO:0019563">
    <property type="term" value="P:glycerol catabolic process"/>
    <property type="evidence" value="ECO:0007669"/>
    <property type="project" value="UniProtKB-UniPathway"/>
</dbReference>
<dbReference type="GO" id="GO:0004370">
    <property type="term" value="F:glycerol kinase activity"/>
    <property type="evidence" value="ECO:0007669"/>
    <property type="project" value="UniProtKB-EC"/>
</dbReference>
<dbReference type="CDD" id="cd07792">
    <property type="entry name" value="ASKHA_NBD_FGGY_GK1-3-like"/>
    <property type="match status" value="1"/>
</dbReference>
<keyword evidence="8" id="KW-0067">ATP-binding</keyword>
<feature type="domain" description="Carbohydrate kinase FGGY N-terminal" evidence="12">
    <location>
        <begin position="10"/>
        <end position="257"/>
    </location>
</feature>
<dbReference type="AlphaFoldDB" id="A0A0H5QNA4"/>
<dbReference type="PROSITE" id="PS00445">
    <property type="entry name" value="FGGY_KINASES_2"/>
    <property type="match status" value="1"/>
</dbReference>
<feature type="domain" description="Carbohydrate kinase FGGY C-terminal" evidence="13">
    <location>
        <begin position="267"/>
        <end position="456"/>
    </location>
</feature>
<dbReference type="EMBL" id="HACM01002409">
    <property type="protein sequence ID" value="CRZ02851.1"/>
    <property type="molecule type" value="Transcribed_RNA"/>
</dbReference>
<evidence type="ECO:0000259" key="12">
    <source>
        <dbReference type="Pfam" id="PF00370"/>
    </source>
</evidence>
<dbReference type="FunFam" id="3.30.420.40:FF:000108">
    <property type="entry name" value="Glycerol kinase, glycosomal"/>
    <property type="match status" value="1"/>
</dbReference>
<dbReference type="Gene3D" id="3.30.420.40">
    <property type="match status" value="2"/>
</dbReference>
<reference evidence="14" key="1">
    <citation type="submission" date="2015-04" db="EMBL/GenBank/DDBJ databases">
        <title>The genome sequence of the plant pathogenic Rhizarian Plasmodiophora brassicae reveals insights in its biotrophic life cycle and the origin of chitin synthesis.</title>
        <authorList>
            <person name="Schwelm A."/>
            <person name="Fogelqvist J."/>
            <person name="Knaust A."/>
            <person name="Julke S."/>
            <person name="Lilja T."/>
            <person name="Dhandapani V."/>
            <person name="Bonilla-Rosso G."/>
            <person name="Karlsson M."/>
            <person name="Shevchenko A."/>
            <person name="Choi S.R."/>
            <person name="Kim H.G."/>
            <person name="Park J.Y."/>
            <person name="Lim Y.P."/>
            <person name="Ludwig-Muller J."/>
            <person name="Dixelius C."/>
        </authorList>
    </citation>
    <scope>NUCLEOTIDE SEQUENCE</scope>
    <source>
        <tissue evidence="14">Potato root galls</tissue>
    </source>
</reference>
<evidence type="ECO:0000256" key="5">
    <source>
        <dbReference type="ARBA" id="ARBA00022741"/>
    </source>
</evidence>
<keyword evidence="6 10" id="KW-0418">Kinase</keyword>
<evidence type="ECO:0000256" key="3">
    <source>
        <dbReference type="ARBA" id="ARBA00012099"/>
    </source>
</evidence>
<evidence type="ECO:0000256" key="7">
    <source>
        <dbReference type="ARBA" id="ARBA00022798"/>
    </source>
</evidence>
<organism evidence="14">
    <name type="scientific">Spongospora subterranea</name>
    <dbReference type="NCBI Taxonomy" id="70186"/>
    <lineage>
        <taxon>Eukaryota</taxon>
        <taxon>Sar</taxon>
        <taxon>Rhizaria</taxon>
        <taxon>Endomyxa</taxon>
        <taxon>Phytomyxea</taxon>
        <taxon>Plasmodiophorida</taxon>
        <taxon>Plasmodiophoridae</taxon>
        <taxon>Spongospora</taxon>
    </lineage>
</organism>
<keyword evidence="11" id="KW-0812">Transmembrane</keyword>
<evidence type="ECO:0000313" key="14">
    <source>
        <dbReference type="EMBL" id="CRZ02851.1"/>
    </source>
</evidence>
<dbReference type="GO" id="GO:0005739">
    <property type="term" value="C:mitochondrion"/>
    <property type="evidence" value="ECO:0007669"/>
    <property type="project" value="TreeGrafter"/>
</dbReference>
<dbReference type="EC" id="2.7.1.30" evidence="3"/>
<keyword evidence="5" id="KW-0547">Nucleotide-binding</keyword>
<evidence type="ECO:0000256" key="10">
    <source>
        <dbReference type="RuleBase" id="RU003733"/>
    </source>
</evidence>
<dbReference type="InterPro" id="IPR018483">
    <property type="entry name" value="Carb_kinase_FGGY_CS"/>
</dbReference>